<sequence>MTTVVEDLEHKGVLCTVLEILELVDDNGSDIQYEKVVCNGRSGEATEKVLLVLWLEKQYPADVDVISAIFVLNKNCVKLNLGKV</sequence>
<accession>A0A8J4VD03</accession>
<name>A0A8J4VD03_9ROSI</name>
<dbReference type="AlphaFoldDB" id="A0A8J4VD03"/>
<keyword evidence="2" id="KW-1185">Reference proteome</keyword>
<evidence type="ECO:0000313" key="1">
    <source>
        <dbReference type="EMBL" id="KAF3956833.1"/>
    </source>
</evidence>
<dbReference type="EMBL" id="JRKL02002980">
    <property type="protein sequence ID" value="KAF3956833.1"/>
    <property type="molecule type" value="Genomic_DNA"/>
</dbReference>
<gene>
    <name evidence="1" type="ORF">CMV_018081</name>
</gene>
<proteinExistence type="predicted"/>
<comment type="caution">
    <text evidence="1">The sequence shown here is derived from an EMBL/GenBank/DDBJ whole genome shotgun (WGS) entry which is preliminary data.</text>
</comment>
<organism evidence="1 2">
    <name type="scientific">Castanea mollissima</name>
    <name type="common">Chinese chestnut</name>
    <dbReference type="NCBI Taxonomy" id="60419"/>
    <lineage>
        <taxon>Eukaryota</taxon>
        <taxon>Viridiplantae</taxon>
        <taxon>Streptophyta</taxon>
        <taxon>Embryophyta</taxon>
        <taxon>Tracheophyta</taxon>
        <taxon>Spermatophyta</taxon>
        <taxon>Magnoliopsida</taxon>
        <taxon>eudicotyledons</taxon>
        <taxon>Gunneridae</taxon>
        <taxon>Pentapetalae</taxon>
        <taxon>rosids</taxon>
        <taxon>fabids</taxon>
        <taxon>Fagales</taxon>
        <taxon>Fagaceae</taxon>
        <taxon>Castanea</taxon>
    </lineage>
</organism>
<dbReference type="Proteomes" id="UP000737018">
    <property type="component" value="Unassembled WGS sequence"/>
</dbReference>
<protein>
    <submittedName>
        <fullName evidence="1">Uncharacterized protein</fullName>
    </submittedName>
</protein>
<evidence type="ECO:0000313" key="2">
    <source>
        <dbReference type="Proteomes" id="UP000737018"/>
    </source>
</evidence>
<reference evidence="1" key="1">
    <citation type="submission" date="2020-03" db="EMBL/GenBank/DDBJ databases">
        <title>Castanea mollissima Vanexum genome sequencing.</title>
        <authorList>
            <person name="Staton M."/>
        </authorList>
    </citation>
    <scope>NUCLEOTIDE SEQUENCE</scope>
    <source>
        <tissue evidence="1">Leaf</tissue>
    </source>
</reference>